<protein>
    <submittedName>
        <fullName evidence="2">BZ3500_MvSof-1268-A1-R1_Chr1-3g01631 protein</fullName>
    </submittedName>
</protein>
<dbReference type="Proteomes" id="UP000249723">
    <property type="component" value="Unassembled WGS sequence"/>
</dbReference>
<feature type="region of interest" description="Disordered" evidence="1">
    <location>
        <begin position="91"/>
        <end position="112"/>
    </location>
</feature>
<organism evidence="2 3">
    <name type="scientific">Microbotryum saponariae</name>
    <dbReference type="NCBI Taxonomy" id="289078"/>
    <lineage>
        <taxon>Eukaryota</taxon>
        <taxon>Fungi</taxon>
        <taxon>Dikarya</taxon>
        <taxon>Basidiomycota</taxon>
        <taxon>Pucciniomycotina</taxon>
        <taxon>Microbotryomycetes</taxon>
        <taxon>Microbotryales</taxon>
        <taxon>Microbotryaceae</taxon>
        <taxon>Microbotryum</taxon>
    </lineage>
</organism>
<proteinExistence type="predicted"/>
<evidence type="ECO:0000313" key="3">
    <source>
        <dbReference type="Proteomes" id="UP000249723"/>
    </source>
</evidence>
<name>A0A2X0KQ41_9BASI</name>
<evidence type="ECO:0000313" key="2">
    <source>
        <dbReference type="EMBL" id="SCZ89875.1"/>
    </source>
</evidence>
<sequence length="131" mass="13843">MEFGSSLDEGWRRLEGAGASAVTLLGSGNEMRNTQGTVNCKTARFVRMSMEADISQRAGEVVCFVELGVTTLKEKRLLSVSANLCPSSRIREAARPPPTAAELAQGAGPAVTAPDTYSISVFPHSTATALR</sequence>
<keyword evidence="3" id="KW-1185">Reference proteome</keyword>
<gene>
    <name evidence="2" type="ORF">BZ3500_MVSOF-1268-A1-R1_CHR1-3G01631</name>
</gene>
<reference evidence="3" key="1">
    <citation type="submission" date="2016-10" db="EMBL/GenBank/DDBJ databases">
        <authorList>
            <person name="Jeantristanb JTB J.-T."/>
            <person name="Ricardo R."/>
        </authorList>
    </citation>
    <scope>NUCLEOTIDE SEQUENCE [LARGE SCALE GENOMIC DNA]</scope>
</reference>
<dbReference type="EMBL" id="FMWP01000014">
    <property type="protein sequence ID" value="SCZ89875.1"/>
    <property type="molecule type" value="Genomic_DNA"/>
</dbReference>
<dbReference type="STRING" id="289078.A0A2X0KQ41"/>
<evidence type="ECO:0000256" key="1">
    <source>
        <dbReference type="SAM" id="MobiDB-lite"/>
    </source>
</evidence>
<accession>A0A2X0KQ41</accession>
<dbReference type="AlphaFoldDB" id="A0A2X0KQ41"/>
<dbReference type="OrthoDB" id="10464714at2759"/>